<evidence type="ECO:0000259" key="3">
    <source>
        <dbReference type="PROSITE" id="PS50222"/>
    </source>
</evidence>
<dbReference type="InterPro" id="IPR002048">
    <property type="entry name" value="EF_hand_dom"/>
</dbReference>
<feature type="domain" description="EF-hand" evidence="3">
    <location>
        <begin position="54"/>
        <end position="77"/>
    </location>
</feature>
<evidence type="ECO:0000256" key="2">
    <source>
        <dbReference type="SAM" id="SignalP"/>
    </source>
</evidence>
<dbReference type="Gene3D" id="1.10.238.10">
    <property type="entry name" value="EF-hand"/>
    <property type="match status" value="1"/>
</dbReference>
<feature type="region of interest" description="Disordered" evidence="1">
    <location>
        <begin position="55"/>
        <end position="77"/>
    </location>
</feature>
<keyword evidence="5" id="KW-1185">Reference proteome</keyword>
<organism evidence="4 5">
    <name type="scientific">Sneathiella marina</name>
    <dbReference type="NCBI Taxonomy" id="2950108"/>
    <lineage>
        <taxon>Bacteria</taxon>
        <taxon>Pseudomonadati</taxon>
        <taxon>Pseudomonadota</taxon>
        <taxon>Alphaproteobacteria</taxon>
        <taxon>Sneathiellales</taxon>
        <taxon>Sneathiellaceae</taxon>
        <taxon>Sneathiella</taxon>
    </lineage>
</organism>
<dbReference type="SUPFAM" id="SSF47473">
    <property type="entry name" value="EF-hand"/>
    <property type="match status" value="1"/>
</dbReference>
<accession>A0ABY4W1R2</accession>
<dbReference type="PROSITE" id="PS50222">
    <property type="entry name" value="EF_HAND_2"/>
    <property type="match status" value="2"/>
</dbReference>
<name>A0ABY4W1R2_9PROT</name>
<dbReference type="Pfam" id="PF00036">
    <property type="entry name" value="EF-hand_1"/>
    <property type="match status" value="1"/>
</dbReference>
<dbReference type="SMART" id="SM00054">
    <property type="entry name" value="EFh"/>
    <property type="match status" value="2"/>
</dbReference>
<dbReference type="Proteomes" id="UP001056291">
    <property type="component" value="Chromosome"/>
</dbReference>
<dbReference type="EMBL" id="CP098747">
    <property type="protein sequence ID" value="USG60796.1"/>
    <property type="molecule type" value="Genomic_DNA"/>
</dbReference>
<dbReference type="InterPro" id="IPR011992">
    <property type="entry name" value="EF-hand-dom_pair"/>
</dbReference>
<sequence>MKKILITAAALTTFAAAPALAAAPAFAEVDANGNGTISFEELAVVMPDTSQSQFAAADVDGSGELSVDEYEKATTKS</sequence>
<protein>
    <submittedName>
        <fullName evidence="4">EF-hand domain-containing protein</fullName>
    </submittedName>
</protein>
<dbReference type="CDD" id="cd00051">
    <property type="entry name" value="EFh"/>
    <property type="match status" value="1"/>
</dbReference>
<keyword evidence="2" id="KW-0732">Signal</keyword>
<proteinExistence type="predicted"/>
<dbReference type="Pfam" id="PF13202">
    <property type="entry name" value="EF-hand_5"/>
    <property type="match status" value="1"/>
</dbReference>
<feature type="domain" description="EF-hand" evidence="3">
    <location>
        <begin position="25"/>
        <end position="52"/>
    </location>
</feature>
<evidence type="ECO:0000256" key="1">
    <source>
        <dbReference type="SAM" id="MobiDB-lite"/>
    </source>
</evidence>
<evidence type="ECO:0000313" key="5">
    <source>
        <dbReference type="Proteomes" id="UP001056291"/>
    </source>
</evidence>
<dbReference type="PROSITE" id="PS00018">
    <property type="entry name" value="EF_HAND_1"/>
    <property type="match status" value="2"/>
</dbReference>
<feature type="chain" id="PRO_5047193911" evidence="2">
    <location>
        <begin position="22"/>
        <end position="77"/>
    </location>
</feature>
<gene>
    <name evidence="4" type="ORF">NBZ79_16680</name>
</gene>
<dbReference type="RefSeq" id="WP_251933676.1">
    <property type="nucleotide sequence ID" value="NZ_CP098747.1"/>
</dbReference>
<dbReference type="InterPro" id="IPR018247">
    <property type="entry name" value="EF_Hand_1_Ca_BS"/>
</dbReference>
<evidence type="ECO:0000313" key="4">
    <source>
        <dbReference type="EMBL" id="USG60796.1"/>
    </source>
</evidence>
<reference evidence="4" key="1">
    <citation type="submission" date="2022-06" db="EMBL/GenBank/DDBJ databases">
        <title>Sneathiella actinostolidae sp. nov., isolated from a sea anemonein the Western Pacific Ocean.</title>
        <authorList>
            <person name="Wei M.J."/>
        </authorList>
    </citation>
    <scope>NUCLEOTIDE SEQUENCE</scope>
    <source>
        <strain evidence="4">PHK-P5</strain>
    </source>
</reference>
<feature type="signal peptide" evidence="2">
    <location>
        <begin position="1"/>
        <end position="21"/>
    </location>
</feature>